<dbReference type="Pfam" id="PF02452">
    <property type="entry name" value="PemK_toxin"/>
    <property type="match status" value="1"/>
</dbReference>
<reference evidence="1" key="1">
    <citation type="submission" date="2021-03" db="EMBL/GenBank/DDBJ databases">
        <authorList>
            <person name="Jaffe A."/>
        </authorList>
    </citation>
    <scope>NUCLEOTIDE SEQUENCE</scope>
    <source>
        <strain evidence="1">RIFCSPLOWO2_01_FULL_58_19</strain>
    </source>
</reference>
<dbReference type="Proteomes" id="UP000678237">
    <property type="component" value="Unassembled WGS sequence"/>
</dbReference>
<reference evidence="1" key="2">
    <citation type="submission" date="2021-05" db="EMBL/GenBank/DDBJ databases">
        <title>Protein family content uncovers lineage relationships and bacterial pathway maintenance mechanisms in DPANN archaea.</title>
        <authorList>
            <person name="Castelle C.J."/>
            <person name="Meheust R."/>
            <person name="Jaffe A.L."/>
            <person name="Seitz K."/>
            <person name="Gong X."/>
            <person name="Baker B.J."/>
            <person name="Banfield J.F."/>
        </authorList>
    </citation>
    <scope>NUCLEOTIDE SEQUENCE</scope>
    <source>
        <strain evidence="1">RIFCSPLOWO2_01_FULL_58_19</strain>
    </source>
</reference>
<comment type="caution">
    <text evidence="1">The sequence shown here is derived from an EMBL/GenBank/DDBJ whole genome shotgun (WGS) entry which is preliminary data.</text>
</comment>
<name>A0A8T4LH97_9ARCH</name>
<evidence type="ECO:0000313" key="2">
    <source>
        <dbReference type="Proteomes" id="UP000678237"/>
    </source>
</evidence>
<evidence type="ECO:0000313" key="1">
    <source>
        <dbReference type="EMBL" id="MBS3062266.1"/>
    </source>
</evidence>
<organism evidence="1 2">
    <name type="scientific">Candidatus Iainarchaeum sp</name>
    <dbReference type="NCBI Taxonomy" id="3101447"/>
    <lineage>
        <taxon>Archaea</taxon>
        <taxon>Candidatus Iainarchaeota</taxon>
        <taxon>Candidatus Iainarchaeia</taxon>
        <taxon>Candidatus Iainarchaeales</taxon>
        <taxon>Candidatus Iainarchaeaceae</taxon>
        <taxon>Candidatus Iainarchaeum</taxon>
    </lineage>
</organism>
<dbReference type="EMBL" id="JAGVWE010000002">
    <property type="protein sequence ID" value="MBS3062266.1"/>
    <property type="molecule type" value="Genomic_DNA"/>
</dbReference>
<dbReference type="SUPFAM" id="SSF50118">
    <property type="entry name" value="Cell growth inhibitor/plasmid maintenance toxic component"/>
    <property type="match status" value="1"/>
</dbReference>
<dbReference type="GO" id="GO:0003677">
    <property type="term" value="F:DNA binding"/>
    <property type="evidence" value="ECO:0007669"/>
    <property type="project" value="InterPro"/>
</dbReference>
<proteinExistence type="predicted"/>
<dbReference type="PANTHER" id="PTHR33988">
    <property type="entry name" value="ENDORIBONUCLEASE MAZF-RELATED"/>
    <property type="match status" value="1"/>
</dbReference>
<dbReference type="AlphaFoldDB" id="A0A8T4LH97"/>
<dbReference type="InterPro" id="IPR003477">
    <property type="entry name" value="PemK-like"/>
</dbReference>
<dbReference type="GO" id="GO:0004521">
    <property type="term" value="F:RNA endonuclease activity"/>
    <property type="evidence" value="ECO:0007669"/>
    <property type="project" value="TreeGrafter"/>
</dbReference>
<accession>A0A8T4LH97</accession>
<dbReference type="PANTHER" id="PTHR33988:SF2">
    <property type="entry name" value="ENDORIBONUCLEASE MAZF"/>
    <property type="match status" value="1"/>
</dbReference>
<dbReference type="Gene3D" id="2.30.30.110">
    <property type="match status" value="1"/>
</dbReference>
<protein>
    <submittedName>
        <fullName evidence="1">Type II toxin-antitoxin system PemK/MazF family toxin</fullName>
    </submittedName>
</protein>
<sequence>MTQKTSLNYEQGQLAVADVLFSNQVGIKRRPVLVISRAEFNEHADDLILLRISSSPARARFDVNLSNEDVIGGELKTTSSIMVDFPATLQKDLVVKIVGKISEQKLAEVKQKMRELYGL</sequence>
<dbReference type="GO" id="GO:0016075">
    <property type="term" value="P:rRNA catabolic process"/>
    <property type="evidence" value="ECO:0007669"/>
    <property type="project" value="TreeGrafter"/>
</dbReference>
<gene>
    <name evidence="1" type="ORF">J4203_00185</name>
</gene>
<dbReference type="InterPro" id="IPR011067">
    <property type="entry name" value="Plasmid_toxin/cell-grow_inhib"/>
</dbReference>
<dbReference type="GO" id="GO:0006402">
    <property type="term" value="P:mRNA catabolic process"/>
    <property type="evidence" value="ECO:0007669"/>
    <property type="project" value="TreeGrafter"/>
</dbReference>